<dbReference type="EMBL" id="AFNH02000400">
    <property type="protein sequence ID" value="EZG71757.1"/>
    <property type="molecule type" value="Genomic_DNA"/>
</dbReference>
<name>A0A023B987_GRENI</name>
<evidence type="ECO:0000256" key="3">
    <source>
        <dbReference type="ARBA" id="ARBA00022833"/>
    </source>
</evidence>
<dbReference type="PROSITE" id="PS50089">
    <property type="entry name" value="ZF_RING_2"/>
    <property type="match status" value="1"/>
</dbReference>
<evidence type="ECO:0000313" key="7">
    <source>
        <dbReference type="EMBL" id="EZG71757.1"/>
    </source>
</evidence>
<dbReference type="Proteomes" id="UP000019763">
    <property type="component" value="Unassembled WGS sequence"/>
</dbReference>
<dbReference type="OrthoDB" id="9984778at2759"/>
<dbReference type="eggNOG" id="KOG0800">
    <property type="taxonomic scope" value="Eukaryota"/>
</dbReference>
<comment type="caution">
    <text evidence="7">The sequence shown here is derived from an EMBL/GenBank/DDBJ whole genome shotgun (WGS) entry which is preliminary data.</text>
</comment>
<dbReference type="PANTHER" id="PTHR14155:SF263">
    <property type="entry name" value="E3 UBIQUITIN-PROTEIN LIGASE ATL6"/>
    <property type="match status" value="1"/>
</dbReference>
<dbReference type="SUPFAM" id="SSF57850">
    <property type="entry name" value="RING/U-box"/>
    <property type="match status" value="1"/>
</dbReference>
<keyword evidence="8" id="KW-1185">Reference proteome</keyword>
<accession>A0A023B987</accession>
<dbReference type="GO" id="GO:0008270">
    <property type="term" value="F:zinc ion binding"/>
    <property type="evidence" value="ECO:0007669"/>
    <property type="project" value="UniProtKB-KW"/>
</dbReference>
<keyword evidence="5" id="KW-1133">Transmembrane helix</keyword>
<dbReference type="VEuPathDB" id="CryptoDB:GNI_052380"/>
<dbReference type="PANTHER" id="PTHR14155">
    <property type="entry name" value="RING FINGER DOMAIN-CONTAINING"/>
    <property type="match status" value="1"/>
</dbReference>
<dbReference type="RefSeq" id="XP_011129812.1">
    <property type="nucleotide sequence ID" value="XM_011131510.1"/>
</dbReference>
<reference evidence="7" key="1">
    <citation type="submission" date="2013-12" db="EMBL/GenBank/DDBJ databases">
        <authorList>
            <person name="Omoto C.K."/>
            <person name="Sibley D."/>
            <person name="Venepally P."/>
            <person name="Hadjithomas M."/>
            <person name="Karamycheva S."/>
            <person name="Brunk B."/>
            <person name="Roos D."/>
            <person name="Caler E."/>
            <person name="Lorenzi H."/>
        </authorList>
    </citation>
    <scope>NUCLEOTIDE SEQUENCE</scope>
</reference>
<dbReference type="InterPro" id="IPR053238">
    <property type="entry name" value="RING-H2_zinc_finger"/>
</dbReference>
<dbReference type="GeneID" id="22911934"/>
<evidence type="ECO:0000256" key="1">
    <source>
        <dbReference type="ARBA" id="ARBA00022723"/>
    </source>
</evidence>
<keyword evidence="3" id="KW-0862">Zinc</keyword>
<protein>
    <submittedName>
        <fullName evidence="7">Ring finger protein</fullName>
    </submittedName>
</protein>
<dbReference type="InterPro" id="IPR001841">
    <property type="entry name" value="Znf_RING"/>
</dbReference>
<gene>
    <name evidence="7" type="ORF">GNI_052380</name>
</gene>
<evidence type="ECO:0000256" key="2">
    <source>
        <dbReference type="ARBA" id="ARBA00022771"/>
    </source>
</evidence>
<dbReference type="SMART" id="SM00184">
    <property type="entry name" value="RING"/>
    <property type="match status" value="1"/>
</dbReference>
<proteinExistence type="predicted"/>
<keyword evidence="1" id="KW-0479">Metal-binding</keyword>
<dbReference type="Gene3D" id="3.30.40.10">
    <property type="entry name" value="Zinc/RING finger domain, C3HC4 (zinc finger)"/>
    <property type="match status" value="1"/>
</dbReference>
<evidence type="ECO:0000256" key="5">
    <source>
        <dbReference type="SAM" id="Phobius"/>
    </source>
</evidence>
<evidence type="ECO:0000259" key="6">
    <source>
        <dbReference type="PROSITE" id="PS50089"/>
    </source>
</evidence>
<feature type="domain" description="RING-type" evidence="6">
    <location>
        <begin position="88"/>
        <end position="127"/>
    </location>
</feature>
<dbReference type="AlphaFoldDB" id="A0A023B987"/>
<keyword evidence="5" id="KW-0472">Membrane</keyword>
<keyword evidence="2 4" id="KW-0863">Zinc-finger</keyword>
<organism evidence="7 8">
    <name type="scientific">Gregarina niphandrodes</name>
    <name type="common">Septate eugregarine</name>
    <dbReference type="NCBI Taxonomy" id="110365"/>
    <lineage>
        <taxon>Eukaryota</taxon>
        <taxon>Sar</taxon>
        <taxon>Alveolata</taxon>
        <taxon>Apicomplexa</taxon>
        <taxon>Conoidasida</taxon>
        <taxon>Gregarinasina</taxon>
        <taxon>Eugregarinorida</taxon>
        <taxon>Gregarinidae</taxon>
        <taxon>Gregarina</taxon>
    </lineage>
</organism>
<dbReference type="Pfam" id="PF13639">
    <property type="entry name" value="zf-RING_2"/>
    <property type="match status" value="1"/>
</dbReference>
<keyword evidence="5" id="KW-0812">Transmembrane</keyword>
<evidence type="ECO:0000256" key="4">
    <source>
        <dbReference type="PROSITE-ProRule" id="PRU00175"/>
    </source>
</evidence>
<evidence type="ECO:0000313" key="8">
    <source>
        <dbReference type="Proteomes" id="UP000019763"/>
    </source>
</evidence>
<dbReference type="InterPro" id="IPR013083">
    <property type="entry name" value="Znf_RING/FYVE/PHD"/>
</dbReference>
<feature type="transmembrane region" description="Helical" evidence="5">
    <location>
        <begin position="6"/>
        <end position="30"/>
    </location>
</feature>
<sequence length="168" mass="18907">MASLFGYLVVFILYTTFFALKATTTFSGWISLMSPPSLVRLPPLGARTSRVQSVPPRCLESFPTLVWQTDWKVRSVEDLKHSTSSSMCLVCLQSYAQDETLRVLPCAHAFHAACIDEWLATHVECPIRCQVTLTEPFEGRFDEAVLERNLPPQAIESLRNVEYLHSAA</sequence>